<dbReference type="GO" id="GO:0005829">
    <property type="term" value="C:cytosol"/>
    <property type="evidence" value="ECO:0007669"/>
    <property type="project" value="TreeGrafter"/>
</dbReference>
<sequence>RGVARGELLPLLAERSAELVIAILAAAKCAAAYVPVDRRQPDRRKQEILRQCQAPVVLATQAEDLPGQPVEVIAQALATSAAGAAPRLALDGSEALYVIFTSGTTGEPKGVVIESRSLSNLVDWHNRRFN</sequence>
<dbReference type="Gene3D" id="3.40.50.12780">
    <property type="entry name" value="N-terminal domain of ligase-like"/>
    <property type="match status" value="1"/>
</dbReference>
<dbReference type="InterPro" id="IPR042099">
    <property type="entry name" value="ANL_N_sf"/>
</dbReference>
<feature type="domain" description="AMP-dependent synthetase/ligase" evidence="1">
    <location>
        <begin position="2"/>
        <end position="124"/>
    </location>
</feature>
<dbReference type="SUPFAM" id="SSF56801">
    <property type="entry name" value="Acetyl-CoA synthetase-like"/>
    <property type="match status" value="1"/>
</dbReference>
<dbReference type="PANTHER" id="PTHR45527">
    <property type="entry name" value="NONRIBOSOMAL PEPTIDE SYNTHETASE"/>
    <property type="match status" value="1"/>
</dbReference>
<evidence type="ECO:0000313" key="2">
    <source>
        <dbReference type="EMBL" id="ORA04533.1"/>
    </source>
</evidence>
<feature type="non-terminal residue" evidence="2">
    <location>
        <position position="130"/>
    </location>
</feature>
<dbReference type="GO" id="GO:0044550">
    <property type="term" value="P:secondary metabolite biosynthetic process"/>
    <property type="evidence" value="ECO:0007669"/>
    <property type="project" value="TreeGrafter"/>
</dbReference>
<comment type="caution">
    <text evidence="2">The sequence shown here is derived from an EMBL/GenBank/DDBJ whole genome shotgun (WGS) entry which is preliminary data.</text>
</comment>
<dbReference type="Proteomes" id="UP000192707">
    <property type="component" value="Unassembled WGS sequence"/>
</dbReference>
<feature type="non-terminal residue" evidence="2">
    <location>
        <position position="1"/>
    </location>
</feature>
<name>A0A1W9YWU9_MYCAI</name>
<dbReference type="GO" id="GO:0031177">
    <property type="term" value="F:phosphopantetheine binding"/>
    <property type="evidence" value="ECO:0007669"/>
    <property type="project" value="TreeGrafter"/>
</dbReference>
<accession>A0A1W9YWU9</accession>
<protein>
    <recommendedName>
        <fullName evidence="1">AMP-dependent synthetase/ligase domain-containing protein</fullName>
    </recommendedName>
</protein>
<dbReference type="PANTHER" id="PTHR45527:SF1">
    <property type="entry name" value="FATTY ACID SYNTHASE"/>
    <property type="match status" value="1"/>
</dbReference>
<gene>
    <name evidence="2" type="ORF">BST14_28520</name>
</gene>
<evidence type="ECO:0000313" key="3">
    <source>
        <dbReference type="Proteomes" id="UP000192707"/>
    </source>
</evidence>
<dbReference type="PROSITE" id="PS00455">
    <property type="entry name" value="AMP_BINDING"/>
    <property type="match status" value="1"/>
</dbReference>
<dbReference type="EMBL" id="MVHG01000260">
    <property type="protein sequence ID" value="ORA04533.1"/>
    <property type="molecule type" value="Genomic_DNA"/>
</dbReference>
<dbReference type="AlphaFoldDB" id="A0A1W9YWU9"/>
<organism evidence="2 3">
    <name type="scientific">Mycobacterium arosiense ATCC BAA-1401 = DSM 45069</name>
    <dbReference type="NCBI Taxonomy" id="1265311"/>
    <lineage>
        <taxon>Bacteria</taxon>
        <taxon>Bacillati</taxon>
        <taxon>Actinomycetota</taxon>
        <taxon>Actinomycetes</taxon>
        <taxon>Mycobacteriales</taxon>
        <taxon>Mycobacteriaceae</taxon>
        <taxon>Mycobacterium</taxon>
        <taxon>Mycobacterium avium complex (MAC)</taxon>
    </lineage>
</organism>
<dbReference type="GO" id="GO:0043041">
    <property type="term" value="P:amino acid activation for nonribosomal peptide biosynthetic process"/>
    <property type="evidence" value="ECO:0007669"/>
    <property type="project" value="TreeGrafter"/>
</dbReference>
<proteinExistence type="predicted"/>
<dbReference type="InterPro" id="IPR020845">
    <property type="entry name" value="AMP-binding_CS"/>
</dbReference>
<dbReference type="Pfam" id="PF00501">
    <property type="entry name" value="AMP-binding"/>
    <property type="match status" value="1"/>
</dbReference>
<dbReference type="RefSeq" id="WP_142279703.1">
    <property type="nucleotide sequence ID" value="NZ_MVHG01000260.1"/>
</dbReference>
<keyword evidence="3" id="KW-1185">Reference proteome</keyword>
<evidence type="ECO:0000259" key="1">
    <source>
        <dbReference type="Pfam" id="PF00501"/>
    </source>
</evidence>
<reference evidence="2 3" key="1">
    <citation type="submission" date="2016-12" db="EMBL/GenBank/DDBJ databases">
        <title>The new phylogeny of genus Mycobacterium.</title>
        <authorList>
            <person name="Tortoli E."/>
            <person name="Trovato A."/>
            <person name="Cirillo D.M."/>
        </authorList>
    </citation>
    <scope>NUCLEOTIDE SEQUENCE [LARGE SCALE GENOMIC DNA]</scope>
    <source>
        <strain evidence="2 3">DSM 45069</strain>
    </source>
</reference>
<dbReference type="InterPro" id="IPR000873">
    <property type="entry name" value="AMP-dep_synth/lig_dom"/>
</dbReference>
<dbReference type="OrthoDB" id="4434566at2"/>